<sequence>MEKRNKPKGLLRIVLVINLCIIGSIFFYKGYLSVKEKDFVDLNYDNIEQIKSGDYEDDLSFVVLGNIKNSIHIFDRNIVNKINDDKDIDFVISTGNAVRDGAEDKYKILYRSLDKLDVPTIVGVGDNEITTEKGLPHYYQQYGDLYFSFNIEESYFIFLDTTGETPFGRQKTWLEEELQTAKAYEDIFVFMNRPPFKVSDHTIFHREDKYIKSDDEREFFTQIFSQYDVSAVFSSGSVKYLEQTIDGIPYYISGGAGGELILSDSDSFYHYTKVTLQDDELSIGYVEQDIPSNNFLFRVLQNMWVYIHSLFYTSAINIILITCIVISLGIIIYNLVTKEVNYYREFDHLDEFKINRDKKLNIAMFTNNYFPFIGGVPISIRRLAEGLMKNGHNVFIFAPEYPVKDDKNEEHVIRCKLLLYYKGSAFNFAIANIFKTAIEKDFLSYHFDLIHVHHPFWMGKKGLKLGKTHNIPVVLTYHTRLEKYAHYLPLFQTTFQNLFSHFMIKRFSQRCDAIIAPTTTAKEYLENIGVSREKFVLPTGICLDQYQKVSTDEINAIKSMLLNQTINRIMSVYCVQYLDYQKRKTSIFF</sequence>
<dbReference type="STRING" id="1033810.HLPCO_000212"/>
<dbReference type="PANTHER" id="PTHR45947:SF3">
    <property type="entry name" value="SULFOQUINOVOSYL TRANSFERASE SQD2"/>
    <property type="match status" value="1"/>
</dbReference>
<keyword evidence="3" id="KW-0328">Glycosyltransferase</keyword>
<dbReference type="EC" id="2.4.1.157" evidence="3"/>
<feature type="domain" description="Glycosyltransferase subfamily 4-like N-terminal" evidence="2">
    <location>
        <begin position="373"/>
        <end position="544"/>
    </location>
</feature>
<dbReference type="AlphaFoldDB" id="U2EG02"/>
<evidence type="ECO:0000259" key="2">
    <source>
        <dbReference type="Pfam" id="PF13439"/>
    </source>
</evidence>
<protein>
    <submittedName>
        <fullName evidence="3">12-diacylglycerol 3-glucosyltransferase protein</fullName>
        <ecNumber evidence="3">2.4.1.157</ecNumber>
    </submittedName>
</protein>
<reference evidence="3 4" key="2">
    <citation type="journal article" date="2013" name="PLoS ONE">
        <title>INDIGO - INtegrated Data Warehouse of MIcrobial GenOmes with Examples from the Red Sea Extremophiles.</title>
        <authorList>
            <person name="Alam I."/>
            <person name="Antunes A."/>
            <person name="Kamau A.A."/>
            <person name="Ba Alawi W."/>
            <person name="Kalkatawi M."/>
            <person name="Stingl U."/>
            <person name="Bajic V.B."/>
        </authorList>
    </citation>
    <scope>NUCLEOTIDE SEQUENCE [LARGE SCALE GENOMIC DNA]</scope>
    <source>
        <strain evidence="3 4">SSD-17B</strain>
    </source>
</reference>
<comment type="caution">
    <text evidence="3">The sequence shown here is derived from an EMBL/GenBank/DDBJ whole genome shotgun (WGS) entry which is preliminary data.</text>
</comment>
<dbReference type="SUPFAM" id="SSF56300">
    <property type="entry name" value="Metallo-dependent phosphatases"/>
    <property type="match status" value="1"/>
</dbReference>
<keyword evidence="3" id="KW-0808">Transferase</keyword>
<dbReference type="OrthoDB" id="9802525at2"/>
<feature type="transmembrane region" description="Helical" evidence="1">
    <location>
        <begin position="9"/>
        <end position="28"/>
    </location>
</feature>
<keyword evidence="1" id="KW-0472">Membrane</keyword>
<dbReference type="RefSeq" id="WP_021030963.1">
    <property type="nucleotide sequence ID" value="NZ_AFNU02000001.1"/>
</dbReference>
<proteinExistence type="predicted"/>
<gene>
    <name evidence="3" type="ORF">HLPCO_000212</name>
</gene>
<keyword evidence="4" id="KW-1185">Reference proteome</keyword>
<dbReference type="InParanoid" id="U2EG02"/>
<name>U2EG02_9MOLU</name>
<organism evidence="3 4">
    <name type="scientific">Haloplasma contractile SSD-17B</name>
    <dbReference type="NCBI Taxonomy" id="1033810"/>
    <lineage>
        <taxon>Bacteria</taxon>
        <taxon>Bacillati</taxon>
        <taxon>Mycoplasmatota</taxon>
        <taxon>Mollicutes</taxon>
        <taxon>Haloplasmatales</taxon>
        <taxon>Haloplasmataceae</taxon>
        <taxon>Haloplasma</taxon>
    </lineage>
</organism>
<dbReference type="InterPro" id="IPR028098">
    <property type="entry name" value="Glyco_trans_4-like_N"/>
</dbReference>
<dbReference type="PANTHER" id="PTHR45947">
    <property type="entry name" value="SULFOQUINOVOSYL TRANSFERASE SQD2"/>
    <property type="match status" value="1"/>
</dbReference>
<reference evidence="3 4" key="1">
    <citation type="journal article" date="2011" name="J. Bacteriol.">
        <title>Genome sequence of Haloplasma contractile, an unusual contractile bacterium from a deep-sea anoxic brine lake.</title>
        <authorList>
            <person name="Antunes A."/>
            <person name="Alam I."/>
            <person name="El Dorry H."/>
            <person name="Siam R."/>
            <person name="Robertson A."/>
            <person name="Bajic V.B."/>
            <person name="Stingl U."/>
        </authorList>
    </citation>
    <scope>NUCLEOTIDE SEQUENCE [LARGE SCALE GENOMIC DNA]</scope>
    <source>
        <strain evidence="3 4">SSD-17B</strain>
    </source>
</reference>
<evidence type="ECO:0000256" key="1">
    <source>
        <dbReference type="SAM" id="Phobius"/>
    </source>
</evidence>
<dbReference type="SUPFAM" id="SSF53756">
    <property type="entry name" value="UDP-Glycosyltransferase/glycogen phosphorylase"/>
    <property type="match status" value="1"/>
</dbReference>
<keyword evidence="1" id="KW-0812">Transmembrane</keyword>
<keyword evidence="1" id="KW-1133">Transmembrane helix</keyword>
<accession>U2EG02</accession>
<dbReference type="Proteomes" id="UP000005707">
    <property type="component" value="Unassembled WGS sequence"/>
</dbReference>
<dbReference type="Gene3D" id="3.60.21.10">
    <property type="match status" value="1"/>
</dbReference>
<feature type="transmembrane region" description="Helical" evidence="1">
    <location>
        <begin position="310"/>
        <end position="336"/>
    </location>
</feature>
<dbReference type="Gene3D" id="3.40.50.2000">
    <property type="entry name" value="Glycogen Phosphorylase B"/>
    <property type="match status" value="1"/>
</dbReference>
<dbReference type="Pfam" id="PF13439">
    <property type="entry name" value="Glyco_transf_4"/>
    <property type="match status" value="1"/>
</dbReference>
<dbReference type="InterPro" id="IPR029052">
    <property type="entry name" value="Metallo-depent_PP-like"/>
</dbReference>
<dbReference type="InterPro" id="IPR050194">
    <property type="entry name" value="Glycosyltransferase_grp1"/>
</dbReference>
<dbReference type="GO" id="GO:0016757">
    <property type="term" value="F:glycosyltransferase activity"/>
    <property type="evidence" value="ECO:0007669"/>
    <property type="project" value="UniProtKB-KW"/>
</dbReference>
<evidence type="ECO:0000313" key="4">
    <source>
        <dbReference type="Proteomes" id="UP000005707"/>
    </source>
</evidence>
<evidence type="ECO:0000313" key="3">
    <source>
        <dbReference type="EMBL" id="ERJ13546.1"/>
    </source>
</evidence>
<dbReference type="eggNOG" id="COG0438">
    <property type="taxonomic scope" value="Bacteria"/>
</dbReference>
<dbReference type="EMBL" id="AFNU02000001">
    <property type="protein sequence ID" value="ERJ13546.1"/>
    <property type="molecule type" value="Genomic_DNA"/>
</dbReference>
<dbReference type="eggNOG" id="COG1409">
    <property type="taxonomic scope" value="Bacteria"/>
</dbReference>